<dbReference type="Pfam" id="PF13489">
    <property type="entry name" value="Methyltransf_23"/>
    <property type="match status" value="1"/>
</dbReference>
<dbReference type="GO" id="GO:0032259">
    <property type="term" value="P:methylation"/>
    <property type="evidence" value="ECO:0007669"/>
    <property type="project" value="UniProtKB-KW"/>
</dbReference>
<dbReference type="Proteomes" id="UP000192907">
    <property type="component" value="Unassembled WGS sequence"/>
</dbReference>
<dbReference type="OrthoDB" id="465636at2"/>
<dbReference type="EMBL" id="FWZT01000003">
    <property type="protein sequence ID" value="SMF00814.1"/>
    <property type="molecule type" value="Genomic_DNA"/>
</dbReference>
<keyword evidence="1" id="KW-0808">Transferase</keyword>
<gene>
    <name evidence="1" type="ORF">SAMN06296036_103135</name>
</gene>
<dbReference type="RefSeq" id="WP_132316131.1">
    <property type="nucleotide sequence ID" value="NZ_FWZT01000003.1"/>
</dbReference>
<evidence type="ECO:0000313" key="1">
    <source>
        <dbReference type="EMBL" id="SMF00814.1"/>
    </source>
</evidence>
<accession>A0A1Y6BEP9</accession>
<dbReference type="GO" id="GO:0008168">
    <property type="term" value="F:methyltransferase activity"/>
    <property type="evidence" value="ECO:0007669"/>
    <property type="project" value="UniProtKB-KW"/>
</dbReference>
<protein>
    <submittedName>
        <fullName evidence="1">Methyltransferase domain-containing protein</fullName>
    </submittedName>
</protein>
<dbReference type="Gene3D" id="3.40.50.150">
    <property type="entry name" value="Vaccinia Virus protein VP39"/>
    <property type="match status" value="1"/>
</dbReference>
<dbReference type="InterPro" id="IPR029063">
    <property type="entry name" value="SAM-dependent_MTases_sf"/>
</dbReference>
<sequence>MYHEPSIQDFDEIISQGPIPIRFPRKSDLDQDEEWCEIKMDGEWRKIRFHDYDEIYKIPGLYETIFYRTLRCNSPWKVADLLRDVILEEKINPEEMRVFDLGAGNGMMGEALQNLGIRSITGCDILDAAKAATIRDRSWAYNEYFAMDLTNCDESIMTHLKEQRFNLVTTVAALGFGDIPPAVFSVAYNLLDVGGLVAFNIKEDFLSKEDQGGFSGLINNLTKSGQLRIEYYRRYCHRFSINGDPLFYIGIVAQKTTDADI</sequence>
<dbReference type="SUPFAM" id="SSF53335">
    <property type="entry name" value="S-adenosyl-L-methionine-dependent methyltransferases"/>
    <property type="match status" value="1"/>
</dbReference>
<keyword evidence="1" id="KW-0489">Methyltransferase</keyword>
<name>A0A1Y6BEP9_9BACT</name>
<dbReference type="CDD" id="cd02440">
    <property type="entry name" value="AdoMet_MTases"/>
    <property type="match status" value="1"/>
</dbReference>
<organism evidence="1 2">
    <name type="scientific">Pseudobacteriovorax antillogorgiicola</name>
    <dbReference type="NCBI Taxonomy" id="1513793"/>
    <lineage>
        <taxon>Bacteria</taxon>
        <taxon>Pseudomonadati</taxon>
        <taxon>Bdellovibrionota</taxon>
        <taxon>Oligoflexia</taxon>
        <taxon>Oligoflexales</taxon>
        <taxon>Pseudobacteriovoracaceae</taxon>
        <taxon>Pseudobacteriovorax</taxon>
    </lineage>
</organism>
<reference evidence="2" key="1">
    <citation type="submission" date="2017-04" db="EMBL/GenBank/DDBJ databases">
        <authorList>
            <person name="Varghese N."/>
            <person name="Submissions S."/>
        </authorList>
    </citation>
    <scope>NUCLEOTIDE SEQUENCE [LARGE SCALE GENOMIC DNA]</scope>
    <source>
        <strain evidence="2">RKEM611</strain>
    </source>
</reference>
<proteinExistence type="predicted"/>
<dbReference type="AlphaFoldDB" id="A0A1Y6BEP9"/>
<evidence type="ECO:0000313" key="2">
    <source>
        <dbReference type="Proteomes" id="UP000192907"/>
    </source>
</evidence>
<keyword evidence="2" id="KW-1185">Reference proteome</keyword>
<dbReference type="STRING" id="1513793.SAMN06296036_103135"/>